<dbReference type="GO" id="GO:0006265">
    <property type="term" value="P:DNA topological change"/>
    <property type="evidence" value="ECO:0007669"/>
    <property type="project" value="InterPro"/>
</dbReference>
<dbReference type="PANTHER" id="PTHR42785:SF1">
    <property type="entry name" value="DNA TOPOISOMERASE"/>
    <property type="match status" value="1"/>
</dbReference>
<organism evidence="2 3">
    <name type="scientific">Pseudoalteromonas piratica</name>
    <dbReference type="NCBI Taxonomy" id="1348114"/>
    <lineage>
        <taxon>Bacteria</taxon>
        <taxon>Pseudomonadati</taxon>
        <taxon>Pseudomonadota</taxon>
        <taxon>Gammaproteobacteria</taxon>
        <taxon>Alteromonadales</taxon>
        <taxon>Pseudoalteromonadaceae</taxon>
        <taxon>Pseudoalteromonas</taxon>
    </lineage>
</organism>
<gene>
    <name evidence="2" type="ORF">OM33_03345</name>
</gene>
<dbReference type="eggNOG" id="COG0551">
    <property type="taxonomic scope" value="Bacteria"/>
</dbReference>
<dbReference type="RefSeq" id="WP_038638762.1">
    <property type="nucleotide sequence ID" value="NZ_CP009888.1"/>
</dbReference>
<evidence type="ECO:0000259" key="1">
    <source>
        <dbReference type="Pfam" id="PF01396"/>
    </source>
</evidence>
<evidence type="ECO:0000313" key="3">
    <source>
        <dbReference type="Proteomes" id="UP000030341"/>
    </source>
</evidence>
<feature type="domain" description="DNA topoisomerase type IA zn finger" evidence="1">
    <location>
        <begin position="111"/>
        <end position="148"/>
    </location>
</feature>
<sequence length="185" mass="20676">MSKIDHSLFSVHEHALEKEYEVCPKCGSETSVKHSKKGPFVGCNNYPNCDYTRSLVEHHETLIKVLDDSECPQCSHPLAVKNGRFGMFIGCTNFPECHFIAQEETKSELPTCPSCKKSALVERSNKSGKTFYSCGGYPKCKYILNNKPVAQPCPECGWQVMVEKKTSSGTVLQCPQKHCNHKVSL</sequence>
<dbReference type="KEGG" id="pseo:OM33_03345"/>
<dbReference type="OrthoDB" id="6412825at2"/>
<dbReference type="HOGENOM" id="CLU_104661_0_0_6"/>
<accession>A0A0A7ECI4</accession>
<reference evidence="2 3" key="1">
    <citation type="submission" date="2014-11" db="EMBL/GenBank/DDBJ databases">
        <title>Complete Genome Sequence of Pseudoalteromonas sp. Strain OCN003 Isolated from Kaneohe Bay, Oahu, Hawaii.</title>
        <authorList>
            <person name="Beurmann S."/>
            <person name="Videau P."/>
            <person name="Ushijima B."/>
            <person name="Smith A.M."/>
            <person name="Aeby G.S."/>
            <person name="Callahan S.M."/>
            <person name="Belcaid M."/>
        </authorList>
    </citation>
    <scope>NUCLEOTIDE SEQUENCE [LARGE SCALE GENOMIC DNA]</scope>
    <source>
        <strain evidence="2 3">OCN003</strain>
    </source>
</reference>
<proteinExistence type="predicted"/>
<dbReference type="PANTHER" id="PTHR42785">
    <property type="entry name" value="DNA TOPOISOMERASE, TYPE IA, CORE"/>
    <property type="match status" value="1"/>
</dbReference>
<dbReference type="GO" id="GO:0003917">
    <property type="term" value="F:DNA topoisomerase type I (single strand cut, ATP-independent) activity"/>
    <property type="evidence" value="ECO:0007669"/>
    <property type="project" value="InterPro"/>
</dbReference>
<dbReference type="InterPro" id="IPR013498">
    <property type="entry name" value="Topo_IA_Znf"/>
</dbReference>
<feature type="domain" description="DNA topoisomerase type IA zn finger" evidence="1">
    <location>
        <begin position="69"/>
        <end position="103"/>
    </location>
</feature>
<dbReference type="Gene3D" id="3.30.65.10">
    <property type="entry name" value="Bacterial Topoisomerase I, domain 1"/>
    <property type="match status" value="3"/>
</dbReference>
<dbReference type="Proteomes" id="UP000030341">
    <property type="component" value="Chromosome 1"/>
</dbReference>
<dbReference type="AlphaFoldDB" id="A0A0A7ECI4"/>
<keyword evidence="3" id="KW-1185">Reference proteome</keyword>
<dbReference type="STRING" id="1348114.OM33_03345"/>
<feature type="domain" description="DNA topoisomerase type IA zn finger" evidence="1">
    <location>
        <begin position="152"/>
        <end position="174"/>
    </location>
</feature>
<name>A0A0A7ECI4_9GAMM</name>
<dbReference type="EMBL" id="CP009888">
    <property type="protein sequence ID" value="AIY64299.1"/>
    <property type="molecule type" value="Genomic_DNA"/>
</dbReference>
<protein>
    <submittedName>
        <fullName evidence="2">Cytochrome C551</fullName>
    </submittedName>
</protein>
<dbReference type="GO" id="GO:0003677">
    <property type="term" value="F:DNA binding"/>
    <property type="evidence" value="ECO:0007669"/>
    <property type="project" value="InterPro"/>
</dbReference>
<dbReference type="GO" id="GO:0005694">
    <property type="term" value="C:chromosome"/>
    <property type="evidence" value="ECO:0007669"/>
    <property type="project" value="InterPro"/>
</dbReference>
<dbReference type="Pfam" id="PF01396">
    <property type="entry name" value="Zn_ribbon_Top1"/>
    <property type="match status" value="4"/>
</dbReference>
<dbReference type="SUPFAM" id="SSF57783">
    <property type="entry name" value="Zinc beta-ribbon"/>
    <property type="match status" value="2"/>
</dbReference>
<evidence type="ECO:0000313" key="2">
    <source>
        <dbReference type="EMBL" id="AIY64299.1"/>
    </source>
</evidence>
<dbReference type="InterPro" id="IPR000380">
    <property type="entry name" value="Topo_IA"/>
</dbReference>
<feature type="domain" description="DNA topoisomerase type IA zn finger" evidence="1">
    <location>
        <begin position="21"/>
        <end position="55"/>
    </location>
</feature>